<keyword evidence="1" id="KW-0472">Membrane</keyword>
<evidence type="ECO:0000313" key="2">
    <source>
        <dbReference type="EMBL" id="HHS51355.1"/>
    </source>
</evidence>
<feature type="transmembrane region" description="Helical" evidence="1">
    <location>
        <begin position="59"/>
        <end position="83"/>
    </location>
</feature>
<keyword evidence="1" id="KW-1133">Transmembrane helix</keyword>
<reference evidence="2" key="1">
    <citation type="journal article" date="2020" name="mSystems">
        <title>Genome- and Community-Level Interaction Insights into Carbon Utilization and Element Cycling Functions of Hydrothermarchaeota in Hydrothermal Sediment.</title>
        <authorList>
            <person name="Zhou Z."/>
            <person name="Liu Y."/>
            <person name="Xu W."/>
            <person name="Pan J."/>
            <person name="Luo Z.H."/>
            <person name="Li M."/>
        </authorList>
    </citation>
    <scope>NUCLEOTIDE SEQUENCE [LARGE SCALE GENOMIC DNA]</scope>
    <source>
        <strain evidence="2">SpSt-876</strain>
    </source>
</reference>
<evidence type="ECO:0000256" key="1">
    <source>
        <dbReference type="SAM" id="Phobius"/>
    </source>
</evidence>
<dbReference type="EMBL" id="DTLI01000016">
    <property type="protein sequence ID" value="HHS51355.1"/>
    <property type="molecule type" value="Genomic_DNA"/>
</dbReference>
<gene>
    <name evidence="2" type="ORF">ENW73_00605</name>
</gene>
<accession>A0A7C6E9R2</accession>
<organism evidence="2">
    <name type="scientific">candidate division WOR-3 bacterium</name>
    <dbReference type="NCBI Taxonomy" id="2052148"/>
    <lineage>
        <taxon>Bacteria</taxon>
        <taxon>Bacteria division WOR-3</taxon>
    </lineage>
</organism>
<sequence>MKNYPGKHFKPLSPQSLKNQQVSFRDKIFPTGDGWQRSLLFFSFSWSIRSKFYSLAMSVANKICGIVSYSLTASLPGCFVFLYHPGFKIYYNDIAYVLSPFFKVGVWGSFKKAISDVNSERSFNVSRLNS</sequence>
<protein>
    <submittedName>
        <fullName evidence="2">Uncharacterized protein</fullName>
    </submittedName>
</protein>
<dbReference type="AlphaFoldDB" id="A0A7C6E9R2"/>
<proteinExistence type="predicted"/>
<comment type="caution">
    <text evidence="2">The sequence shown here is derived from an EMBL/GenBank/DDBJ whole genome shotgun (WGS) entry which is preliminary data.</text>
</comment>
<name>A0A7C6E9R2_UNCW3</name>
<keyword evidence="1" id="KW-0812">Transmembrane</keyword>